<dbReference type="STRING" id="34061.B0189_06610"/>
<dbReference type="GO" id="GO:0008233">
    <property type="term" value="F:peptidase activity"/>
    <property type="evidence" value="ECO:0007669"/>
    <property type="project" value="UniProtKB-KW"/>
</dbReference>
<keyword evidence="4" id="KW-0378">Hydrolase</keyword>
<evidence type="ECO:0000313" key="5">
    <source>
        <dbReference type="Proteomes" id="UP000187495"/>
    </source>
</evidence>
<dbReference type="InterPro" id="IPR050361">
    <property type="entry name" value="MPP/UQCRC_Complex"/>
</dbReference>
<feature type="chain" id="PRO_5013088588" evidence="1">
    <location>
        <begin position="29"/>
        <end position="500"/>
    </location>
</feature>
<sequence>MNYLKFINRQLLTIATLTTLLVGLPTHANQSSTAVQKTSNQPQNYPALSADSIIDSIDKLGELDFRPPQSQYFQTDNGIPVVFTPLTQIPMVDISVHFFAGSAYDEPSSQGVANMVATMLTQGTTTLSEDEFVAKKERLGSQITTSVSKDGFLVSLRSLSDAPTLAQSTSLFADMLTNPAFDTAVLARNKDRLLTSLKQQNQNPAYRAMVAFDQALYGSHGYGQLSTGNESTLATITPKMLMAFKEKYLNANNAVLIITGDMSLETAKKTANELGRQLPKGQSYRNTLPETTPPKVRHIHLDHESTQTQIIIGQMVDKLATDDASRQVASDFALGNSILAGSDFNARLMQAIREQKGYTYGIYGDIKQLQAAGSYAVSFSTDGDKAADAIFDTMDIIKNTLKDGVTQDELSLMYLGKKNGFANGFSSNASIHKIISKLTSDNYPRDHIATVIDRLDKASVDSVNAALAATIKPDEFIIITVGKSKPDLSKLFKNTNNSSQ</sequence>
<evidence type="ECO:0000256" key="1">
    <source>
        <dbReference type="SAM" id="SignalP"/>
    </source>
</evidence>
<protein>
    <submittedName>
        <fullName evidence="4">Zinc protease</fullName>
    </submittedName>
</protein>
<dbReference type="RefSeq" id="WP_076555897.1">
    <property type="nucleotide sequence ID" value="NZ_FTNU01000017.1"/>
</dbReference>
<dbReference type="InterPro" id="IPR011765">
    <property type="entry name" value="Pept_M16_N"/>
</dbReference>
<keyword evidence="4" id="KW-0645">Protease</keyword>
<dbReference type="PANTHER" id="PTHR11851">
    <property type="entry name" value="METALLOPROTEASE"/>
    <property type="match status" value="1"/>
</dbReference>
<reference evidence="5" key="1">
    <citation type="submission" date="2017-01" db="EMBL/GenBank/DDBJ databases">
        <authorList>
            <person name="Varghese N."/>
            <person name="Submissions S."/>
        </authorList>
    </citation>
    <scope>NUCLEOTIDE SEQUENCE [LARGE SCALE GENOMIC DNA]</scope>
    <source>
        <strain evidence="5">DSM 21768</strain>
    </source>
</reference>
<name>A0A1N7FTJ1_9GAMM</name>
<proteinExistence type="predicted"/>
<dbReference type="GO" id="GO:0006508">
    <property type="term" value="P:proteolysis"/>
    <property type="evidence" value="ECO:0007669"/>
    <property type="project" value="UniProtKB-KW"/>
</dbReference>
<dbReference type="Gene3D" id="3.30.830.10">
    <property type="entry name" value="Metalloenzyme, LuxS/M16 peptidase-like"/>
    <property type="match status" value="2"/>
</dbReference>
<feature type="domain" description="Peptidase M16 N-terminal" evidence="2">
    <location>
        <begin position="90"/>
        <end position="206"/>
    </location>
</feature>
<dbReference type="AlphaFoldDB" id="A0A1N7FTJ1"/>
<evidence type="ECO:0000313" key="4">
    <source>
        <dbReference type="EMBL" id="SIS03658.1"/>
    </source>
</evidence>
<feature type="domain" description="Peptidase M16 C-terminal" evidence="3">
    <location>
        <begin position="236"/>
        <end position="411"/>
    </location>
</feature>
<evidence type="ECO:0000259" key="2">
    <source>
        <dbReference type="Pfam" id="PF00675"/>
    </source>
</evidence>
<dbReference type="Pfam" id="PF05193">
    <property type="entry name" value="Peptidase_M16_C"/>
    <property type="match status" value="1"/>
</dbReference>
<accession>A0A1N7FTJ1</accession>
<dbReference type="EMBL" id="FTNU01000017">
    <property type="protein sequence ID" value="SIS03658.1"/>
    <property type="molecule type" value="Genomic_DNA"/>
</dbReference>
<dbReference type="InterPro" id="IPR011249">
    <property type="entry name" value="Metalloenz_LuxS/M16"/>
</dbReference>
<dbReference type="PANTHER" id="PTHR11851:SF224">
    <property type="entry name" value="PROCESSING PROTEASE"/>
    <property type="match status" value="1"/>
</dbReference>
<dbReference type="SUPFAM" id="SSF63411">
    <property type="entry name" value="LuxS/MPP-like metallohydrolase"/>
    <property type="match status" value="2"/>
</dbReference>
<keyword evidence="1" id="KW-0732">Signal</keyword>
<dbReference type="InterPro" id="IPR007863">
    <property type="entry name" value="Peptidase_M16_C"/>
</dbReference>
<gene>
    <name evidence="4" type="ORF">SAMN02745664_1177</name>
</gene>
<organism evidence="4 5">
    <name type="scientific">Moraxella cuniculi DSM 21768</name>
    <dbReference type="NCBI Taxonomy" id="1122245"/>
    <lineage>
        <taxon>Bacteria</taxon>
        <taxon>Pseudomonadati</taxon>
        <taxon>Pseudomonadota</taxon>
        <taxon>Gammaproteobacteria</taxon>
        <taxon>Moraxellales</taxon>
        <taxon>Moraxellaceae</taxon>
        <taxon>Moraxella</taxon>
    </lineage>
</organism>
<evidence type="ECO:0000259" key="3">
    <source>
        <dbReference type="Pfam" id="PF05193"/>
    </source>
</evidence>
<dbReference type="GO" id="GO:0046872">
    <property type="term" value="F:metal ion binding"/>
    <property type="evidence" value="ECO:0007669"/>
    <property type="project" value="InterPro"/>
</dbReference>
<dbReference type="Pfam" id="PF00675">
    <property type="entry name" value="Peptidase_M16"/>
    <property type="match status" value="1"/>
</dbReference>
<dbReference type="Proteomes" id="UP000187495">
    <property type="component" value="Unassembled WGS sequence"/>
</dbReference>
<feature type="signal peptide" evidence="1">
    <location>
        <begin position="1"/>
        <end position="28"/>
    </location>
</feature>
<keyword evidence="5" id="KW-1185">Reference proteome</keyword>